<dbReference type="Proteomes" id="UP000235584">
    <property type="component" value="Chromosome"/>
</dbReference>
<protein>
    <submittedName>
        <fullName evidence="1">Uncharacterized protein</fullName>
    </submittedName>
</protein>
<proteinExistence type="predicted"/>
<reference evidence="1 2" key="1">
    <citation type="submission" date="2018-01" db="EMBL/GenBank/DDBJ databases">
        <title>Complete genome sequence of Bacteriovorax stolpii DSM12778.</title>
        <authorList>
            <person name="Tang B."/>
            <person name="Chang J."/>
        </authorList>
    </citation>
    <scope>NUCLEOTIDE SEQUENCE [LARGE SCALE GENOMIC DNA]</scope>
    <source>
        <strain evidence="1 2">DSM 12778</strain>
    </source>
</reference>
<evidence type="ECO:0000313" key="2">
    <source>
        <dbReference type="Proteomes" id="UP000235584"/>
    </source>
</evidence>
<dbReference type="EMBL" id="CP025704">
    <property type="protein sequence ID" value="AUN98254.1"/>
    <property type="molecule type" value="Genomic_DNA"/>
</dbReference>
<name>A0A2K9NU35_BACTC</name>
<keyword evidence="2" id="KW-1185">Reference proteome</keyword>
<organism evidence="1 2">
    <name type="scientific">Bacteriovorax stolpii</name>
    <name type="common">Bdellovibrio stolpii</name>
    <dbReference type="NCBI Taxonomy" id="960"/>
    <lineage>
        <taxon>Bacteria</taxon>
        <taxon>Pseudomonadati</taxon>
        <taxon>Bdellovibrionota</taxon>
        <taxon>Bacteriovoracia</taxon>
        <taxon>Bacteriovoracales</taxon>
        <taxon>Bacteriovoracaceae</taxon>
        <taxon>Bacteriovorax</taxon>
    </lineage>
</organism>
<evidence type="ECO:0000313" key="1">
    <source>
        <dbReference type="EMBL" id="AUN98254.1"/>
    </source>
</evidence>
<gene>
    <name evidence="1" type="ORF">C0V70_09085</name>
</gene>
<sequence>MSLVLSLFIALISGNVFADVANPLRFPSNGIKSLSVSVPKGKIVLVSSKTQKDISVHVVEQNSKENSKCIKTIGLENTQLNVKITSENIIFEKADCNYDVTVTVPVSQNFDMNISSGTAAVTVKDISGALDVKTATGSVGVSGDVLRNISAKTATGAMSFAYKTCSGRADLDFMSATGKTTLSLPSTCKIRVDYKSATGKLFNAIGETEEYQVFISGKSASGDLSIVKI</sequence>
<dbReference type="RefSeq" id="WP_102243545.1">
    <property type="nucleotide sequence ID" value="NZ_CP025704.1"/>
</dbReference>
<accession>A0A2K9NU35</accession>
<dbReference type="AlphaFoldDB" id="A0A2K9NU35"/>
<dbReference type="KEGG" id="bsto:C0V70_09085"/>